<dbReference type="Proteomes" id="UP000029641">
    <property type="component" value="Unassembled WGS sequence"/>
</dbReference>
<dbReference type="Pfam" id="PF14559">
    <property type="entry name" value="TPR_19"/>
    <property type="match status" value="2"/>
</dbReference>
<evidence type="ECO:0000256" key="2">
    <source>
        <dbReference type="ARBA" id="ARBA00022803"/>
    </source>
</evidence>
<dbReference type="InterPro" id="IPR011989">
    <property type="entry name" value="ARM-like"/>
</dbReference>
<sequence length="276" mass="31962">MDENTINTMLSFLNDESPIVRGATIDALSDIYTADYATYFLPLLNDKKRSVRVKAFMAVAVLNEFQIPEAYKEVYKKVEEEFNAQIEVTGDFSGGRAKKASYYLKKGDIVNAILWYEKALEIDNLNNIIRMNLANLYYRNKEFDKAENAFKLVIEQEPEFSQTYYSYALLLAELNRVEEAIKQMELAIKHTPNNVRFYYNLSLLYDKINKLKKAEQVAAKGLKIAPDNESLLYVLAYVYQKSGQFSKATNVASRLVQLYPNNQQYRTFYNQLKALK</sequence>
<feature type="repeat" description="TPR" evidence="3">
    <location>
        <begin position="195"/>
        <end position="228"/>
    </location>
</feature>
<name>A0A090VXB3_9FLAO</name>
<dbReference type="InterPro" id="IPR011990">
    <property type="entry name" value="TPR-like_helical_dom_sf"/>
</dbReference>
<dbReference type="EMBL" id="BBNR01000022">
    <property type="protein sequence ID" value="GAL68583.1"/>
    <property type="molecule type" value="Genomic_DNA"/>
</dbReference>
<dbReference type="Pfam" id="PF13181">
    <property type="entry name" value="TPR_8"/>
    <property type="match status" value="1"/>
</dbReference>
<dbReference type="PANTHER" id="PTHR44943:SF8">
    <property type="entry name" value="TPR REPEAT-CONTAINING PROTEIN MJ0263"/>
    <property type="match status" value="1"/>
</dbReference>
<accession>A0A090VXB3</accession>
<gene>
    <name evidence="4" type="ORF">JCM19301_25</name>
    <name evidence="5" type="ORF">JCM19302_2246</name>
</gene>
<dbReference type="InterPro" id="IPR051685">
    <property type="entry name" value="Ycf3/AcsC/BcsC/TPR_MFPF"/>
</dbReference>
<dbReference type="SUPFAM" id="SSF48452">
    <property type="entry name" value="TPR-like"/>
    <property type="match status" value="1"/>
</dbReference>
<dbReference type="PANTHER" id="PTHR44943">
    <property type="entry name" value="CELLULOSE SYNTHASE OPERON PROTEIN C"/>
    <property type="match status" value="1"/>
</dbReference>
<dbReference type="EMBL" id="BBNS01000026">
    <property type="protein sequence ID" value="GAL72524.1"/>
    <property type="molecule type" value="Genomic_DNA"/>
</dbReference>
<feature type="repeat" description="TPR" evidence="3">
    <location>
        <begin position="229"/>
        <end position="262"/>
    </location>
</feature>
<evidence type="ECO:0000313" key="5">
    <source>
        <dbReference type="EMBL" id="GAL72524.1"/>
    </source>
</evidence>
<evidence type="ECO:0000313" key="4">
    <source>
        <dbReference type="EMBL" id="GAL68583.1"/>
    </source>
</evidence>
<protein>
    <submittedName>
        <fullName evidence="4">TPR domain protein</fullName>
    </submittedName>
</protein>
<dbReference type="PROSITE" id="PS50005">
    <property type="entry name" value="TPR"/>
    <property type="match status" value="4"/>
</dbReference>
<dbReference type="Gene3D" id="1.25.40.10">
    <property type="entry name" value="Tetratricopeptide repeat domain"/>
    <property type="match status" value="3"/>
</dbReference>
<dbReference type="InterPro" id="IPR019734">
    <property type="entry name" value="TPR_rpt"/>
</dbReference>
<feature type="repeat" description="TPR" evidence="3">
    <location>
        <begin position="127"/>
        <end position="160"/>
    </location>
</feature>
<organism evidence="4 6">
    <name type="scientific">Jejuia pallidilutea</name>
    <dbReference type="NCBI Taxonomy" id="504487"/>
    <lineage>
        <taxon>Bacteria</taxon>
        <taxon>Pseudomonadati</taxon>
        <taxon>Bacteroidota</taxon>
        <taxon>Flavobacteriia</taxon>
        <taxon>Flavobacteriales</taxon>
        <taxon>Flavobacteriaceae</taxon>
        <taxon>Jejuia</taxon>
    </lineage>
</organism>
<dbReference type="SMART" id="SM00028">
    <property type="entry name" value="TPR"/>
    <property type="match status" value="5"/>
</dbReference>
<dbReference type="SUPFAM" id="SSF48371">
    <property type="entry name" value="ARM repeat"/>
    <property type="match status" value="1"/>
</dbReference>
<keyword evidence="2 3" id="KW-0802">TPR repeat</keyword>
<feature type="repeat" description="TPR" evidence="3">
    <location>
        <begin position="161"/>
        <end position="194"/>
    </location>
</feature>
<dbReference type="InterPro" id="IPR016024">
    <property type="entry name" value="ARM-type_fold"/>
</dbReference>
<evidence type="ECO:0000313" key="7">
    <source>
        <dbReference type="Proteomes" id="UP000029646"/>
    </source>
</evidence>
<dbReference type="Proteomes" id="UP000029646">
    <property type="component" value="Unassembled WGS sequence"/>
</dbReference>
<comment type="caution">
    <text evidence="4">The sequence shown here is derived from an EMBL/GenBank/DDBJ whole genome shotgun (WGS) entry which is preliminary data.</text>
</comment>
<evidence type="ECO:0000313" key="6">
    <source>
        <dbReference type="Proteomes" id="UP000029641"/>
    </source>
</evidence>
<dbReference type="eggNOG" id="COG0457">
    <property type="taxonomic scope" value="Bacteria"/>
</dbReference>
<evidence type="ECO:0000256" key="1">
    <source>
        <dbReference type="ARBA" id="ARBA00022737"/>
    </source>
</evidence>
<dbReference type="Gene3D" id="1.25.10.10">
    <property type="entry name" value="Leucine-rich Repeat Variant"/>
    <property type="match status" value="1"/>
</dbReference>
<reference evidence="6 7" key="1">
    <citation type="journal article" date="2014" name="Genome Announc.">
        <title>Draft Genome Sequence of Marine Flavobacterium Jejuia pallidilutea Strain 11shimoA1 and Pigmentation Mutants.</title>
        <authorList>
            <person name="Takatani N."/>
            <person name="Nakanishi M."/>
            <person name="Meirelles P."/>
            <person name="Mino S."/>
            <person name="Suda W."/>
            <person name="Oshima K."/>
            <person name="Hattori M."/>
            <person name="Ohkuma M."/>
            <person name="Hosokawa M."/>
            <person name="Miyashita K."/>
            <person name="Thompson F.L."/>
            <person name="Niwa A."/>
            <person name="Sawabe T."/>
            <person name="Sawabe T."/>
        </authorList>
    </citation>
    <scope>NUCLEOTIDE SEQUENCE [LARGE SCALE GENOMIC DNA]</scope>
    <source>
        <strain evidence="4 6">JCM 19301</strain>
        <strain evidence="5">JCM 19302</strain>
        <strain evidence="7">JCM19302</strain>
    </source>
</reference>
<proteinExistence type="predicted"/>
<keyword evidence="1" id="KW-0677">Repeat</keyword>
<evidence type="ECO:0000256" key="3">
    <source>
        <dbReference type="PROSITE-ProRule" id="PRU00339"/>
    </source>
</evidence>
<dbReference type="AlphaFoldDB" id="A0A090VXB3"/>